<dbReference type="EMBL" id="NKHU02000044">
    <property type="protein sequence ID" value="RHZ61443.1"/>
    <property type="molecule type" value="Genomic_DNA"/>
</dbReference>
<dbReference type="SUPFAM" id="SSF57667">
    <property type="entry name" value="beta-beta-alpha zinc fingers"/>
    <property type="match status" value="1"/>
</dbReference>
<reference evidence="15" key="1">
    <citation type="submission" date="2018-08" db="EMBL/GenBank/DDBJ databases">
        <title>Draft genome sequence of azole-resistant Aspergillus thermomutatus (Neosartorya pseudofischeri) strain HMR AF 39, isolated from a human nasal aspirate.</title>
        <authorList>
            <person name="Parent-Michaud M."/>
            <person name="Dufresne P.J."/>
            <person name="Fournier E."/>
            <person name="Martineau C."/>
            <person name="Moreira S."/>
            <person name="Perkins V."/>
            <person name="De Repentigny L."/>
            <person name="Dufresne S.F."/>
        </authorList>
    </citation>
    <scope>NUCLEOTIDE SEQUENCE [LARGE SCALE GENOMIC DNA]</scope>
    <source>
        <strain evidence="15">HMR AF 39</strain>
    </source>
</reference>
<dbReference type="PROSITE" id="PS50157">
    <property type="entry name" value="ZINC_FINGER_C2H2_2"/>
    <property type="match status" value="1"/>
</dbReference>
<dbReference type="InterPro" id="IPR002401">
    <property type="entry name" value="Cyt_P450_E_grp-I"/>
</dbReference>
<dbReference type="CDD" id="cd00067">
    <property type="entry name" value="GAL4"/>
    <property type="match status" value="1"/>
</dbReference>
<feature type="domain" description="C2H2-type" evidence="14">
    <location>
        <begin position="15"/>
        <end position="42"/>
    </location>
</feature>
<proteinExistence type="inferred from homology"/>
<keyword evidence="10" id="KW-0539">Nucleus</keyword>
<keyword evidence="12" id="KW-0863">Zinc-finger</keyword>
<keyword evidence="8" id="KW-0238">DNA-binding</keyword>
<dbReference type="Pfam" id="PF00067">
    <property type="entry name" value="p450"/>
    <property type="match status" value="1"/>
</dbReference>
<keyword evidence="6" id="KW-0805">Transcription regulation</keyword>
<dbReference type="SMART" id="SM00355">
    <property type="entry name" value="ZnF_C2H2"/>
    <property type="match status" value="2"/>
</dbReference>
<dbReference type="PROSITE" id="PS50048">
    <property type="entry name" value="ZN2_CY6_FUNGAL_2"/>
    <property type="match status" value="1"/>
</dbReference>
<dbReference type="GO" id="GO:0020037">
    <property type="term" value="F:heme binding"/>
    <property type="evidence" value="ECO:0007669"/>
    <property type="project" value="InterPro"/>
</dbReference>
<comment type="caution">
    <text evidence="15">The sequence shown here is derived from an EMBL/GenBank/DDBJ whole genome shotgun (WGS) entry which is preliminary data.</text>
</comment>
<protein>
    <recommendedName>
        <fullName evidence="17">Zn(2)-C6 fungal-type domain-containing protein</fullName>
    </recommendedName>
</protein>
<dbReference type="InterPro" id="IPR017972">
    <property type="entry name" value="Cyt_P450_CS"/>
</dbReference>
<evidence type="ECO:0000256" key="12">
    <source>
        <dbReference type="PROSITE-ProRule" id="PRU00042"/>
    </source>
</evidence>
<keyword evidence="5 11" id="KW-0408">Iron</keyword>
<dbReference type="GO" id="GO:0016705">
    <property type="term" value="F:oxidoreductase activity, acting on paired donors, with incorporation or reduction of molecular oxygen"/>
    <property type="evidence" value="ECO:0007669"/>
    <property type="project" value="InterPro"/>
</dbReference>
<evidence type="ECO:0008006" key="17">
    <source>
        <dbReference type="Google" id="ProtNLM"/>
    </source>
</evidence>
<name>A0A397HJP0_ASPTH</name>
<dbReference type="PROSITE" id="PS00086">
    <property type="entry name" value="CYTOCHROME_P450"/>
    <property type="match status" value="1"/>
</dbReference>
<dbReference type="GO" id="GO:0005506">
    <property type="term" value="F:iron ion binding"/>
    <property type="evidence" value="ECO:0007669"/>
    <property type="project" value="InterPro"/>
</dbReference>
<dbReference type="Gene3D" id="1.10.630.10">
    <property type="entry name" value="Cytochrome P450"/>
    <property type="match status" value="1"/>
</dbReference>
<keyword evidence="7" id="KW-0503">Monooxygenase</keyword>
<dbReference type="RefSeq" id="XP_026616408.1">
    <property type="nucleotide sequence ID" value="XM_026759551.1"/>
</dbReference>
<dbReference type="GO" id="GO:0044283">
    <property type="term" value="P:small molecule biosynthetic process"/>
    <property type="evidence" value="ECO:0007669"/>
    <property type="project" value="UniProtKB-ARBA"/>
</dbReference>
<evidence type="ECO:0000256" key="10">
    <source>
        <dbReference type="ARBA" id="ARBA00023242"/>
    </source>
</evidence>
<evidence type="ECO:0000256" key="11">
    <source>
        <dbReference type="PIRSR" id="PIRSR602401-1"/>
    </source>
</evidence>
<evidence type="ECO:0000313" key="15">
    <source>
        <dbReference type="EMBL" id="RHZ61443.1"/>
    </source>
</evidence>
<evidence type="ECO:0000259" key="14">
    <source>
        <dbReference type="PROSITE" id="PS50157"/>
    </source>
</evidence>
<dbReference type="InterPro" id="IPR036864">
    <property type="entry name" value="Zn2-C6_fun-type_DNA-bd_sf"/>
</dbReference>
<dbReference type="SUPFAM" id="SSF57701">
    <property type="entry name" value="Zn2/Cys6 DNA-binding domain"/>
    <property type="match status" value="1"/>
</dbReference>
<dbReference type="Gene3D" id="3.30.160.60">
    <property type="entry name" value="Classic Zinc Finger"/>
    <property type="match status" value="1"/>
</dbReference>
<dbReference type="Gene3D" id="4.10.240.10">
    <property type="entry name" value="Zn(2)-C6 fungal-type DNA-binding domain"/>
    <property type="match status" value="1"/>
</dbReference>
<dbReference type="InterPro" id="IPR001138">
    <property type="entry name" value="Zn2Cys6_DnaBD"/>
</dbReference>
<keyword evidence="3 11" id="KW-0479">Metal-binding</keyword>
<dbReference type="GO" id="GO:0004497">
    <property type="term" value="F:monooxygenase activity"/>
    <property type="evidence" value="ECO:0007669"/>
    <property type="project" value="UniProtKB-KW"/>
</dbReference>
<dbReference type="GO" id="GO:0006351">
    <property type="term" value="P:DNA-templated transcription"/>
    <property type="evidence" value="ECO:0007669"/>
    <property type="project" value="InterPro"/>
</dbReference>
<evidence type="ECO:0000259" key="13">
    <source>
        <dbReference type="PROSITE" id="PS50048"/>
    </source>
</evidence>
<dbReference type="Pfam" id="PF04082">
    <property type="entry name" value="Fungal_trans"/>
    <property type="match status" value="1"/>
</dbReference>
<dbReference type="InterPro" id="IPR013087">
    <property type="entry name" value="Znf_C2H2_type"/>
</dbReference>
<dbReference type="CDD" id="cd11065">
    <property type="entry name" value="CYP64-like"/>
    <property type="match status" value="1"/>
</dbReference>
<evidence type="ECO:0000256" key="4">
    <source>
        <dbReference type="ARBA" id="ARBA00023002"/>
    </source>
</evidence>
<dbReference type="GeneID" id="38127906"/>
<accession>A0A397HJP0</accession>
<dbReference type="SUPFAM" id="SSF48264">
    <property type="entry name" value="Cytochrome P450"/>
    <property type="match status" value="1"/>
</dbReference>
<evidence type="ECO:0000256" key="5">
    <source>
        <dbReference type="ARBA" id="ARBA00023004"/>
    </source>
</evidence>
<evidence type="ECO:0000256" key="3">
    <source>
        <dbReference type="ARBA" id="ARBA00022723"/>
    </source>
</evidence>
<dbReference type="GO" id="GO:0008270">
    <property type="term" value="F:zinc ion binding"/>
    <property type="evidence" value="ECO:0007669"/>
    <property type="project" value="UniProtKB-KW"/>
</dbReference>
<dbReference type="Proteomes" id="UP000215305">
    <property type="component" value="Unassembled WGS sequence"/>
</dbReference>
<evidence type="ECO:0000256" key="2">
    <source>
        <dbReference type="ARBA" id="ARBA00010617"/>
    </source>
</evidence>
<feature type="domain" description="Zn(2)-C6 fungal-type" evidence="13">
    <location>
        <begin position="81"/>
        <end position="110"/>
    </location>
</feature>
<sequence>MKSPTTHVSLAINPHQCSICFKSYKRREHLQRHRSSHSADRPHRCPACPSTFQRADVLRRHLRTCDRIISTASQGATRRRACDRCVRQKKACNNARPCQNCSKKGVECAYSTPKNDTLAVEDLASTSASLGRDSSVLATASVDLWTPRTEDDERLDSTGFDPLACPDLDLLQYSDQTWQHLFNLGGEDLIVTSADRPYFFHFLDTFTSRTGFVSSFECGTLEQRLDVLYNIEEKERLTASFWDINVDQSSNRDSSNSYGVSSQWLNDPLALQTHQILLLLKEVVTIKPRNSCVTISWSQDIEQLCLQFFSPSSLRKYIELYWSIWSPNVNFLHRPSFNPASSKPILLASMAIIGACVSPNLQDNDNARMWFNCVEEAAFADDDFNRDPVSPFHPVRDRQKIQALQAAYMVCLYQNWEGTDVSKKRIRRHRFSTVLSIVRDLDITTARHIDYNSKHRDEFDWNEFVAREELIRTFIWVFLMDTAFVTFNNLPPRMVVKEMKMHVAAPESCFQASTADQCYDAIQNWMPSTSLCWKFSFRALFETLCMDDLTAEMQQAVAALGPLNLFTIVSGIHSLVFQYQSFFSAGHLLLRTHNALRNFKNIWHLHETTIIGRLPHSTVDERNLDAETMWQRVGFCRHAGDFWLLASVKVDRLSAAEAEQHKAIGGELVPEDSEQSDPILSKYDQTSMRQVNELISEFQRVHLGDMPTAYRRSNMPPYFDQWRFPNPRVGCTTRLPTTTSDTPASSSDPGCIPLVLLGAVGALVFLVFRLLSIGRRPKNYPPGPPTLPLIGNIHQMPTRDAHLQFQKWAQEYGPIYSLILGTKTLVVLSSDEAVKALLDKRSAIYSHRQEMYIGQTLCSGGLRLLMMGYGPVWRGFRKMVHALLNVTAAKSYVPYQMLENKQMMYEFLTQPERFLYSIRRYSNALTTTMVFGWRTPTYEDEKMKQLFDGFSEFAEINQTGTAALIDFFPWLRRLPDFMLPTQKKAKELHRREKALYLGHWLRAKQDIRDGKIKPCFCVGLAEAQKSDGFSDDQAGYISGTLLEAGSDTTSSTLYAFVQAMLLFPEAQRKVQEEIDRVVGPDRMPTMDDEQDLQYVRACMKESLRWMPTTILGAVPHAVTQDDEYMGYLIPKGAGVINNVWAIHMDEKRHPNPRVFNPDRYKHDRQSLADAAANPDPTKRDQFTFGAGRRICPGIHIAERSLFLGISRMMWAFNVEPALDEKGQPILPDADRLTQGFVCMPEEFPARISPRSQAKADMVIKEWKEAEQRCLDPETKQWLLSPVE</sequence>
<dbReference type="InterPro" id="IPR036396">
    <property type="entry name" value="Cyt_P450_sf"/>
</dbReference>
<dbReference type="OrthoDB" id="1103324at2759"/>
<gene>
    <name evidence="15" type="ORF">CDV56_105932</name>
</gene>
<evidence type="ECO:0000256" key="1">
    <source>
        <dbReference type="ARBA" id="ARBA00001971"/>
    </source>
</evidence>
<dbReference type="Pfam" id="PF00172">
    <property type="entry name" value="Zn_clus"/>
    <property type="match status" value="1"/>
</dbReference>
<comment type="cofactor">
    <cofactor evidence="1 11">
        <name>heme</name>
        <dbReference type="ChEBI" id="CHEBI:30413"/>
    </cofactor>
</comment>
<organism evidence="15 16">
    <name type="scientific">Aspergillus thermomutatus</name>
    <name type="common">Neosartorya pseudofischeri</name>
    <dbReference type="NCBI Taxonomy" id="41047"/>
    <lineage>
        <taxon>Eukaryota</taxon>
        <taxon>Fungi</taxon>
        <taxon>Dikarya</taxon>
        <taxon>Ascomycota</taxon>
        <taxon>Pezizomycotina</taxon>
        <taxon>Eurotiomycetes</taxon>
        <taxon>Eurotiomycetidae</taxon>
        <taxon>Eurotiales</taxon>
        <taxon>Aspergillaceae</taxon>
        <taxon>Aspergillus</taxon>
        <taxon>Aspergillus subgen. Fumigati</taxon>
    </lineage>
</organism>
<dbReference type="CDD" id="cd12148">
    <property type="entry name" value="fungal_TF_MHR"/>
    <property type="match status" value="1"/>
</dbReference>
<evidence type="ECO:0000313" key="16">
    <source>
        <dbReference type="Proteomes" id="UP000215305"/>
    </source>
</evidence>
<dbReference type="GO" id="GO:0000981">
    <property type="term" value="F:DNA-binding transcription factor activity, RNA polymerase II-specific"/>
    <property type="evidence" value="ECO:0007669"/>
    <property type="project" value="InterPro"/>
</dbReference>
<keyword evidence="12" id="KW-0862">Zinc</keyword>
<dbReference type="InterPro" id="IPR050364">
    <property type="entry name" value="Cytochrome_P450_fung"/>
</dbReference>
<dbReference type="PRINTS" id="PR00463">
    <property type="entry name" value="EP450I"/>
</dbReference>
<keyword evidence="4" id="KW-0560">Oxidoreductase</keyword>
<evidence type="ECO:0000256" key="8">
    <source>
        <dbReference type="ARBA" id="ARBA00023125"/>
    </source>
</evidence>
<dbReference type="PANTHER" id="PTHR46300">
    <property type="entry name" value="P450, PUTATIVE (EUROFUNG)-RELATED-RELATED"/>
    <property type="match status" value="1"/>
</dbReference>
<dbReference type="PANTHER" id="PTHR46300:SF2">
    <property type="entry name" value="CYTOCHROME P450 MONOOXYGENASE ALNH-RELATED"/>
    <property type="match status" value="1"/>
</dbReference>
<comment type="similarity">
    <text evidence="2">Belongs to the cytochrome P450 family.</text>
</comment>
<dbReference type="InterPro" id="IPR007219">
    <property type="entry name" value="XnlR_reg_dom"/>
</dbReference>
<dbReference type="VEuPathDB" id="FungiDB:CDV56_105932"/>
<evidence type="ECO:0000256" key="6">
    <source>
        <dbReference type="ARBA" id="ARBA00023015"/>
    </source>
</evidence>
<dbReference type="PRINTS" id="PR00385">
    <property type="entry name" value="P450"/>
</dbReference>
<keyword evidence="16" id="KW-1185">Reference proteome</keyword>
<dbReference type="STRING" id="41047.A0A397HJP0"/>
<dbReference type="GO" id="GO:0003677">
    <property type="term" value="F:DNA binding"/>
    <property type="evidence" value="ECO:0007669"/>
    <property type="project" value="UniProtKB-KW"/>
</dbReference>
<keyword evidence="9" id="KW-0804">Transcription</keyword>
<evidence type="ECO:0000256" key="7">
    <source>
        <dbReference type="ARBA" id="ARBA00023033"/>
    </source>
</evidence>
<keyword evidence="11" id="KW-0349">Heme</keyword>
<dbReference type="InterPro" id="IPR036236">
    <property type="entry name" value="Znf_C2H2_sf"/>
</dbReference>
<dbReference type="SMART" id="SM00066">
    <property type="entry name" value="GAL4"/>
    <property type="match status" value="1"/>
</dbReference>
<evidence type="ECO:0000256" key="9">
    <source>
        <dbReference type="ARBA" id="ARBA00023163"/>
    </source>
</evidence>
<dbReference type="InterPro" id="IPR001128">
    <property type="entry name" value="Cyt_P450"/>
</dbReference>
<feature type="binding site" description="axial binding residue" evidence="11">
    <location>
        <position position="1191"/>
    </location>
    <ligand>
        <name>heme</name>
        <dbReference type="ChEBI" id="CHEBI:30413"/>
    </ligand>
    <ligandPart>
        <name>Fe</name>
        <dbReference type="ChEBI" id="CHEBI:18248"/>
    </ligandPart>
</feature>
<dbReference type="PROSITE" id="PS00028">
    <property type="entry name" value="ZINC_FINGER_C2H2_1"/>
    <property type="match status" value="1"/>
</dbReference>